<dbReference type="InterPro" id="IPR029069">
    <property type="entry name" value="HotDog_dom_sf"/>
</dbReference>
<keyword evidence="11" id="KW-1185">Reference proteome</keyword>
<dbReference type="GO" id="GO:0045717">
    <property type="term" value="P:negative regulation of fatty acid biosynthetic process"/>
    <property type="evidence" value="ECO:0007669"/>
    <property type="project" value="InterPro"/>
</dbReference>
<keyword evidence="7" id="KW-0275">Fatty acid biosynthesis</keyword>
<dbReference type="Gene3D" id="1.10.10.10">
    <property type="entry name" value="Winged helix-like DNA-binding domain superfamily/Winged helix DNA-binding domain"/>
    <property type="match status" value="1"/>
</dbReference>
<dbReference type="NCBIfam" id="NF003359">
    <property type="entry name" value="PRK04424.1"/>
    <property type="match status" value="1"/>
</dbReference>
<dbReference type="InterPro" id="IPR036390">
    <property type="entry name" value="WH_DNA-bd_sf"/>
</dbReference>
<dbReference type="AlphaFoldDB" id="A0A4R1RB86"/>
<sequence length="202" mass="22890">MSSNPKIMKKNERHRKLLDAIRQNPFITDEELAEILQVSIPTVRLDRMELAIPEVRKRTREMASQFFGVSQSLANREIVGELIEIEPGKKGLSFLDTDRSMCLEKCNIVRGHIIFAMANTLANAVAAAQVAVTGKAELDFLRTVRAGEKLIAKAQILEKRGHRFFIEVIVRCKEEIVCKGTFVIHGMSLEMAHYLKLLKDED</sequence>
<keyword evidence="3" id="KW-0276">Fatty acid metabolism</keyword>
<dbReference type="InterPro" id="IPR017275">
    <property type="entry name" value="Transcription_factor_FapR"/>
</dbReference>
<dbReference type="EMBL" id="SLUN01000022">
    <property type="protein sequence ID" value="TCL63043.1"/>
    <property type="molecule type" value="Genomic_DNA"/>
</dbReference>
<keyword evidence="5" id="KW-0443">Lipid metabolism</keyword>
<evidence type="ECO:0000256" key="4">
    <source>
        <dbReference type="ARBA" id="ARBA00023015"/>
    </source>
</evidence>
<dbReference type="GO" id="GO:0006633">
    <property type="term" value="P:fatty acid biosynthetic process"/>
    <property type="evidence" value="ECO:0007669"/>
    <property type="project" value="UniProtKB-KW"/>
</dbReference>
<keyword evidence="2" id="KW-0444">Lipid biosynthesis</keyword>
<evidence type="ECO:0000256" key="8">
    <source>
        <dbReference type="ARBA" id="ARBA00023163"/>
    </source>
</evidence>
<dbReference type="Pfam" id="PF13412">
    <property type="entry name" value="HTH_24"/>
    <property type="match status" value="1"/>
</dbReference>
<dbReference type="InterPro" id="IPR036388">
    <property type="entry name" value="WH-like_DNA-bd_sf"/>
</dbReference>
<keyword evidence="8" id="KW-0804">Transcription</keyword>
<dbReference type="Proteomes" id="UP000295008">
    <property type="component" value="Unassembled WGS sequence"/>
</dbReference>
<evidence type="ECO:0000256" key="7">
    <source>
        <dbReference type="ARBA" id="ARBA00023160"/>
    </source>
</evidence>
<dbReference type="CDD" id="cd03440">
    <property type="entry name" value="hot_dog"/>
    <property type="match status" value="1"/>
</dbReference>
<comment type="caution">
    <text evidence="10">The sequence shown here is derived from an EMBL/GenBank/DDBJ whole genome shotgun (WGS) entry which is preliminary data.</text>
</comment>
<dbReference type="Pfam" id="PF03061">
    <property type="entry name" value="4HBT"/>
    <property type="match status" value="1"/>
</dbReference>
<evidence type="ECO:0000313" key="10">
    <source>
        <dbReference type="EMBL" id="TCL63043.1"/>
    </source>
</evidence>
<evidence type="ECO:0000256" key="2">
    <source>
        <dbReference type="ARBA" id="ARBA00022516"/>
    </source>
</evidence>
<gene>
    <name evidence="10" type="ORF">EDC14_102299</name>
</gene>
<evidence type="ECO:0000256" key="1">
    <source>
        <dbReference type="ARBA" id="ARBA00022491"/>
    </source>
</evidence>
<evidence type="ECO:0000256" key="3">
    <source>
        <dbReference type="ARBA" id="ARBA00022832"/>
    </source>
</evidence>
<dbReference type="GO" id="GO:0045892">
    <property type="term" value="P:negative regulation of DNA-templated transcription"/>
    <property type="evidence" value="ECO:0007669"/>
    <property type="project" value="InterPro"/>
</dbReference>
<keyword evidence="4" id="KW-0805">Transcription regulation</keyword>
<evidence type="ECO:0000313" key="11">
    <source>
        <dbReference type="Proteomes" id="UP000295008"/>
    </source>
</evidence>
<evidence type="ECO:0000256" key="6">
    <source>
        <dbReference type="ARBA" id="ARBA00023125"/>
    </source>
</evidence>
<reference evidence="10 11" key="1">
    <citation type="submission" date="2019-03" db="EMBL/GenBank/DDBJ databases">
        <title>Genomic Encyclopedia of Type Strains, Phase IV (KMG-IV): sequencing the most valuable type-strain genomes for metagenomic binning, comparative biology and taxonomic classification.</title>
        <authorList>
            <person name="Goeker M."/>
        </authorList>
    </citation>
    <scope>NUCLEOTIDE SEQUENCE [LARGE SCALE GENOMIC DNA]</scope>
    <source>
        <strain evidence="10 11">LX-B</strain>
    </source>
</reference>
<keyword evidence="1" id="KW-0678">Repressor</keyword>
<evidence type="ECO:0000259" key="9">
    <source>
        <dbReference type="Pfam" id="PF03061"/>
    </source>
</evidence>
<dbReference type="GO" id="GO:0003677">
    <property type="term" value="F:DNA binding"/>
    <property type="evidence" value="ECO:0007669"/>
    <property type="project" value="UniProtKB-KW"/>
</dbReference>
<dbReference type="InterPro" id="IPR006683">
    <property type="entry name" value="Thioestr_dom"/>
</dbReference>
<protein>
    <submittedName>
        <fullName evidence="10">Acyl-coenzyme A thioesterase PaaI-like protein</fullName>
    </submittedName>
</protein>
<keyword evidence="6" id="KW-0238">DNA-binding</keyword>
<dbReference type="RefSeq" id="WP_165908087.1">
    <property type="nucleotide sequence ID" value="NZ_SLUN01000022.1"/>
</dbReference>
<dbReference type="SUPFAM" id="SSF46785">
    <property type="entry name" value="Winged helix' DNA-binding domain"/>
    <property type="match status" value="1"/>
</dbReference>
<dbReference type="PIRSF" id="PIRSF037733">
    <property type="entry name" value="Transcription_factor_FapR"/>
    <property type="match status" value="1"/>
</dbReference>
<accession>A0A4R1RB86</accession>
<dbReference type="SUPFAM" id="SSF54637">
    <property type="entry name" value="Thioesterase/thiol ester dehydrase-isomerase"/>
    <property type="match status" value="1"/>
</dbReference>
<name>A0A4R1RB86_HYDET</name>
<feature type="domain" description="Thioesterase" evidence="9">
    <location>
        <begin position="115"/>
        <end position="178"/>
    </location>
</feature>
<dbReference type="Gene3D" id="3.10.129.10">
    <property type="entry name" value="Hotdog Thioesterase"/>
    <property type="match status" value="1"/>
</dbReference>
<dbReference type="GO" id="GO:0003700">
    <property type="term" value="F:DNA-binding transcription factor activity"/>
    <property type="evidence" value="ECO:0007669"/>
    <property type="project" value="InterPro"/>
</dbReference>
<proteinExistence type="predicted"/>
<organism evidence="10 11">
    <name type="scientific">Hydrogenispora ethanolica</name>
    <dbReference type="NCBI Taxonomy" id="1082276"/>
    <lineage>
        <taxon>Bacteria</taxon>
        <taxon>Bacillati</taxon>
        <taxon>Bacillota</taxon>
        <taxon>Hydrogenispora</taxon>
    </lineage>
</organism>
<evidence type="ECO:0000256" key="5">
    <source>
        <dbReference type="ARBA" id="ARBA00023098"/>
    </source>
</evidence>